<dbReference type="GO" id="GO:0006260">
    <property type="term" value="P:DNA replication"/>
    <property type="evidence" value="ECO:0007669"/>
    <property type="project" value="UniProtKB-KW"/>
</dbReference>
<evidence type="ECO:0000256" key="17">
    <source>
        <dbReference type="ARBA" id="ARBA00049244"/>
    </source>
</evidence>
<keyword evidence="14" id="KW-0239">DNA-directed DNA polymerase</keyword>
<keyword evidence="16" id="KW-0234">DNA repair</keyword>
<dbReference type="InterPro" id="IPR001126">
    <property type="entry name" value="UmuC"/>
</dbReference>
<keyword evidence="10" id="KW-0235">DNA replication</keyword>
<evidence type="ECO:0000256" key="5">
    <source>
        <dbReference type="ARBA" id="ARBA00016178"/>
    </source>
</evidence>
<dbReference type="NCBIfam" id="NF002677">
    <property type="entry name" value="PRK02406.1"/>
    <property type="match status" value="1"/>
</dbReference>
<reference evidence="19" key="1">
    <citation type="submission" date="2020-11" db="EMBL/GenBank/DDBJ databases">
        <authorList>
            <person name="Tran Van P."/>
        </authorList>
    </citation>
    <scope>NUCLEOTIDE SEQUENCE</scope>
</reference>
<keyword evidence="20" id="KW-1185">Reference proteome</keyword>
<evidence type="ECO:0000313" key="19">
    <source>
        <dbReference type="EMBL" id="CAD7254609.1"/>
    </source>
</evidence>
<dbReference type="GO" id="GO:0005829">
    <property type="term" value="C:cytosol"/>
    <property type="evidence" value="ECO:0007669"/>
    <property type="project" value="TreeGrafter"/>
</dbReference>
<evidence type="ECO:0000259" key="18">
    <source>
        <dbReference type="PROSITE" id="PS50173"/>
    </source>
</evidence>
<dbReference type="GO" id="GO:0046872">
    <property type="term" value="F:metal ion binding"/>
    <property type="evidence" value="ECO:0007669"/>
    <property type="project" value="UniProtKB-KW"/>
</dbReference>
<keyword evidence="8" id="KW-0808">Transferase</keyword>
<dbReference type="EC" id="2.7.7.7" evidence="4"/>
<evidence type="ECO:0000256" key="11">
    <source>
        <dbReference type="ARBA" id="ARBA00022723"/>
    </source>
</evidence>
<dbReference type="PROSITE" id="PS50173">
    <property type="entry name" value="UMUC"/>
    <property type="match status" value="1"/>
</dbReference>
<sequence>MILMQNAEDKFKRRIVHIDMDAFFASVEQRDFPELKGKPIAVGGGERGVVAAASYEARKMGVFSAMPSVTAKRKCPDLIFVKPRFGVYQQVSKQIMEIFRKYTPLVEPLSLDEAYLDISENLLGFPSAKATALAIKKEIFESTQLTASAGVSFNKFLAKIASGEQKPDGITLIGPEKAPLFIDNLPIEKFFGVGKITAEKMKKLGIHKGKDLRAWEEAALQKAFGKSGVHFYKMVHLNDFRPVVPDRIRKSIGEERTFEKNIE</sequence>
<gene>
    <name evidence="19" type="ORF">DSTB1V02_LOCUS14355</name>
</gene>
<dbReference type="EMBL" id="LR910353">
    <property type="protein sequence ID" value="CAD7254609.1"/>
    <property type="molecule type" value="Genomic_DNA"/>
</dbReference>
<evidence type="ECO:0000256" key="10">
    <source>
        <dbReference type="ARBA" id="ARBA00022705"/>
    </source>
</evidence>
<evidence type="ECO:0000256" key="9">
    <source>
        <dbReference type="ARBA" id="ARBA00022695"/>
    </source>
</evidence>
<evidence type="ECO:0000256" key="12">
    <source>
        <dbReference type="ARBA" id="ARBA00022763"/>
    </source>
</evidence>
<dbReference type="Proteomes" id="UP000677054">
    <property type="component" value="Unassembled WGS sequence"/>
</dbReference>
<evidence type="ECO:0000256" key="16">
    <source>
        <dbReference type="ARBA" id="ARBA00023204"/>
    </source>
</evidence>
<comment type="catalytic activity">
    <reaction evidence="17">
        <text>DNA(n) + a 2'-deoxyribonucleoside 5'-triphosphate = DNA(n+1) + diphosphate</text>
        <dbReference type="Rhea" id="RHEA:22508"/>
        <dbReference type="Rhea" id="RHEA-COMP:17339"/>
        <dbReference type="Rhea" id="RHEA-COMP:17340"/>
        <dbReference type="ChEBI" id="CHEBI:33019"/>
        <dbReference type="ChEBI" id="CHEBI:61560"/>
        <dbReference type="ChEBI" id="CHEBI:173112"/>
        <dbReference type="EC" id="2.7.7.7"/>
    </reaction>
</comment>
<evidence type="ECO:0000256" key="13">
    <source>
        <dbReference type="ARBA" id="ARBA00022842"/>
    </source>
</evidence>
<evidence type="ECO:0000256" key="15">
    <source>
        <dbReference type="ARBA" id="ARBA00023125"/>
    </source>
</evidence>
<dbReference type="CDD" id="cd03586">
    <property type="entry name" value="PolY_Pol_IV_kappa"/>
    <property type="match status" value="1"/>
</dbReference>
<evidence type="ECO:0000256" key="8">
    <source>
        <dbReference type="ARBA" id="ARBA00022679"/>
    </source>
</evidence>
<organism evidence="19">
    <name type="scientific">Darwinula stevensoni</name>
    <dbReference type="NCBI Taxonomy" id="69355"/>
    <lineage>
        <taxon>Eukaryota</taxon>
        <taxon>Metazoa</taxon>
        <taxon>Ecdysozoa</taxon>
        <taxon>Arthropoda</taxon>
        <taxon>Crustacea</taxon>
        <taxon>Oligostraca</taxon>
        <taxon>Ostracoda</taxon>
        <taxon>Podocopa</taxon>
        <taxon>Podocopida</taxon>
        <taxon>Darwinulocopina</taxon>
        <taxon>Darwinuloidea</taxon>
        <taxon>Darwinulidae</taxon>
        <taxon>Darwinula</taxon>
    </lineage>
</organism>
<dbReference type="OrthoDB" id="6350720at2759"/>
<evidence type="ECO:0000256" key="6">
    <source>
        <dbReference type="ARBA" id="ARBA00022457"/>
    </source>
</evidence>
<comment type="cofactor">
    <cofactor evidence="1">
        <name>Mg(2+)</name>
        <dbReference type="ChEBI" id="CHEBI:18420"/>
    </cofactor>
</comment>
<keyword evidence="6" id="KW-0515">Mutator protein</keyword>
<dbReference type="InterPro" id="IPR022880">
    <property type="entry name" value="DNApol_IV"/>
</dbReference>
<feature type="non-terminal residue" evidence="19">
    <location>
        <position position="1"/>
    </location>
</feature>
<feature type="domain" description="UmuC" evidence="18">
    <location>
        <begin position="15"/>
        <end position="194"/>
    </location>
</feature>
<protein>
    <recommendedName>
        <fullName evidence="5">DNA polymerase kappa</fullName>
        <ecNumber evidence="4">2.7.7.7</ecNumber>
    </recommendedName>
</protein>
<keyword evidence="11" id="KW-0479">Metal-binding</keyword>
<dbReference type="GO" id="GO:0042276">
    <property type="term" value="P:error-prone translesion synthesis"/>
    <property type="evidence" value="ECO:0007669"/>
    <property type="project" value="TreeGrafter"/>
</dbReference>
<accession>A0A7R9AHW9</accession>
<dbReference type="PANTHER" id="PTHR11076">
    <property type="entry name" value="DNA REPAIR POLYMERASE UMUC / TRANSFERASE FAMILY MEMBER"/>
    <property type="match status" value="1"/>
</dbReference>
<dbReference type="InterPro" id="IPR043128">
    <property type="entry name" value="Rev_trsase/Diguanyl_cyclase"/>
</dbReference>
<name>A0A7R9AHW9_9CRUS</name>
<keyword evidence="13" id="KW-0460">Magnesium</keyword>
<evidence type="ECO:0000256" key="4">
    <source>
        <dbReference type="ARBA" id="ARBA00012417"/>
    </source>
</evidence>
<dbReference type="PANTHER" id="PTHR11076:SF33">
    <property type="entry name" value="DNA POLYMERASE KAPPA"/>
    <property type="match status" value="1"/>
</dbReference>
<keyword evidence="9" id="KW-0548">Nucleotidyltransferase</keyword>
<evidence type="ECO:0000256" key="1">
    <source>
        <dbReference type="ARBA" id="ARBA00001946"/>
    </source>
</evidence>
<dbReference type="GO" id="GO:0003887">
    <property type="term" value="F:DNA-directed DNA polymerase activity"/>
    <property type="evidence" value="ECO:0007669"/>
    <property type="project" value="UniProtKB-KW"/>
</dbReference>
<dbReference type="GO" id="GO:0003677">
    <property type="term" value="F:DNA binding"/>
    <property type="evidence" value="ECO:0007669"/>
    <property type="project" value="UniProtKB-KW"/>
</dbReference>
<dbReference type="FunFam" id="3.40.1170.60:FF:000001">
    <property type="entry name" value="DNA polymerase IV"/>
    <property type="match status" value="1"/>
</dbReference>
<dbReference type="Gene3D" id="3.30.70.270">
    <property type="match status" value="1"/>
</dbReference>
<keyword evidence="12" id="KW-0227">DNA damage</keyword>
<evidence type="ECO:0000256" key="14">
    <source>
        <dbReference type="ARBA" id="ARBA00022932"/>
    </source>
</evidence>
<dbReference type="SUPFAM" id="SSF56672">
    <property type="entry name" value="DNA/RNA polymerases"/>
    <property type="match status" value="1"/>
</dbReference>
<comment type="subcellular location">
    <subcellularLocation>
        <location evidence="2">Cytoplasm</location>
    </subcellularLocation>
</comment>
<evidence type="ECO:0000256" key="3">
    <source>
        <dbReference type="ARBA" id="ARBA00010945"/>
    </source>
</evidence>
<proteinExistence type="inferred from homology"/>
<dbReference type="FunFam" id="1.10.150.20:FF:000019">
    <property type="entry name" value="DNA polymerase IV"/>
    <property type="match status" value="1"/>
</dbReference>
<keyword evidence="7" id="KW-0963">Cytoplasm</keyword>
<dbReference type="InterPro" id="IPR043502">
    <property type="entry name" value="DNA/RNA_pol_sf"/>
</dbReference>
<evidence type="ECO:0000313" key="20">
    <source>
        <dbReference type="Proteomes" id="UP000677054"/>
    </source>
</evidence>
<dbReference type="Gene3D" id="1.10.150.20">
    <property type="entry name" value="5' to 3' exonuclease, C-terminal subdomain"/>
    <property type="match status" value="1"/>
</dbReference>
<evidence type="ECO:0000256" key="7">
    <source>
        <dbReference type="ARBA" id="ARBA00022490"/>
    </source>
</evidence>
<dbReference type="Pfam" id="PF00817">
    <property type="entry name" value="IMS"/>
    <property type="match status" value="1"/>
</dbReference>
<keyword evidence="15" id="KW-0238">DNA-binding</keyword>
<dbReference type="Pfam" id="PF11798">
    <property type="entry name" value="IMS_HHH"/>
    <property type="match status" value="1"/>
</dbReference>
<dbReference type="AlphaFoldDB" id="A0A7R9AHW9"/>
<dbReference type="InterPro" id="IPR024728">
    <property type="entry name" value="PolY_HhH_motif"/>
</dbReference>
<dbReference type="Gene3D" id="3.40.1170.60">
    <property type="match status" value="1"/>
</dbReference>
<evidence type="ECO:0000256" key="2">
    <source>
        <dbReference type="ARBA" id="ARBA00004496"/>
    </source>
</evidence>
<comment type="similarity">
    <text evidence="3">Belongs to the DNA polymerase type-Y family.</text>
</comment>
<dbReference type="EMBL" id="CAJPEV010010835">
    <property type="protein sequence ID" value="CAG0906107.1"/>
    <property type="molecule type" value="Genomic_DNA"/>
</dbReference>
<dbReference type="GO" id="GO:0006281">
    <property type="term" value="P:DNA repair"/>
    <property type="evidence" value="ECO:0007669"/>
    <property type="project" value="UniProtKB-KW"/>
</dbReference>
<dbReference type="InterPro" id="IPR050116">
    <property type="entry name" value="DNA_polymerase-Y"/>
</dbReference>